<reference evidence="3" key="1">
    <citation type="journal article" date="2011" name="Science">
        <title>The plant cell wall-decomposing machinery underlies the functional diversity of forest fungi.</title>
        <authorList>
            <person name="Eastwood D.C."/>
            <person name="Floudas D."/>
            <person name="Binder M."/>
            <person name="Majcherczyk A."/>
            <person name="Schneider P."/>
            <person name="Aerts A."/>
            <person name="Asiegbu F.O."/>
            <person name="Baker S.E."/>
            <person name="Barry K."/>
            <person name="Bendiksby M."/>
            <person name="Blumentritt M."/>
            <person name="Coutinho P.M."/>
            <person name="Cullen D."/>
            <person name="de Vries R.P."/>
            <person name="Gathman A."/>
            <person name="Goodell B."/>
            <person name="Henrissat B."/>
            <person name="Ihrmark K."/>
            <person name="Kauserud H."/>
            <person name="Kohler A."/>
            <person name="LaButti K."/>
            <person name="Lapidus A."/>
            <person name="Lavin J.L."/>
            <person name="Lee Y.-H."/>
            <person name="Lindquist E."/>
            <person name="Lilly W."/>
            <person name="Lucas S."/>
            <person name="Morin E."/>
            <person name="Murat C."/>
            <person name="Oguiza J.A."/>
            <person name="Park J."/>
            <person name="Pisabarro A.G."/>
            <person name="Riley R."/>
            <person name="Rosling A."/>
            <person name="Salamov A."/>
            <person name="Schmidt O."/>
            <person name="Schmutz J."/>
            <person name="Skrede I."/>
            <person name="Stenlid J."/>
            <person name="Wiebenga A."/>
            <person name="Xie X."/>
            <person name="Kuees U."/>
            <person name="Hibbett D.S."/>
            <person name="Hoffmeister D."/>
            <person name="Hoegberg N."/>
            <person name="Martin F."/>
            <person name="Grigoriev I.V."/>
            <person name="Watkinson S.C."/>
        </authorList>
    </citation>
    <scope>NUCLEOTIDE SEQUENCE [LARGE SCALE GENOMIC DNA]</scope>
    <source>
        <strain evidence="3">strain S7.3</strain>
    </source>
</reference>
<dbReference type="OMA" id="MEANPHF"/>
<dbReference type="Proteomes" id="UP000008063">
    <property type="component" value="Unassembled WGS sequence"/>
</dbReference>
<proteinExistence type="predicted"/>
<protein>
    <submittedName>
        <fullName evidence="2">Uncharacterized protein</fullName>
    </submittedName>
</protein>
<dbReference type="HOGENOM" id="CLU_767606_0_0_1"/>
<sequence>MPANHPGSSNNAGISTIYPSNSVLHAANPPPARSVPRPDQYPFEILWEFDDCKKDKDAGLTAQNPARPAIERATTIKATTRVAQNKLEQLPLPKCRSQKWSRNYYLSAYPAQWAAIIQEMDQQQPLLALCSNHWKAEHVLGQMLRSSKLVDEEQEQEREREQKLKNDVKQGRVSRKWQENNGQFSVPIQKSLPPPSFLSVSSNKGSKKYDVDFIEVSSSILDLKTIITRDFDSNSFGINLLDAVELSTDFSPGPPSSLMLEFIECIKRADPNSPEFDEDDHGVSWGHHQFTSGSMMSSSVLTSWTAIGNCETASVTTKIYSGAHRNTL</sequence>
<dbReference type="AlphaFoldDB" id="F8Q200"/>
<feature type="region of interest" description="Disordered" evidence="1">
    <location>
        <begin position="151"/>
        <end position="172"/>
    </location>
</feature>
<feature type="compositionally biased region" description="Basic and acidic residues" evidence="1">
    <location>
        <begin position="157"/>
        <end position="170"/>
    </location>
</feature>
<evidence type="ECO:0000313" key="3">
    <source>
        <dbReference type="Proteomes" id="UP000008063"/>
    </source>
</evidence>
<organism evidence="3">
    <name type="scientific">Serpula lacrymans var. lacrymans (strain S7.3)</name>
    <name type="common">Dry rot fungus</name>
    <dbReference type="NCBI Taxonomy" id="936435"/>
    <lineage>
        <taxon>Eukaryota</taxon>
        <taxon>Fungi</taxon>
        <taxon>Dikarya</taxon>
        <taxon>Basidiomycota</taxon>
        <taxon>Agaricomycotina</taxon>
        <taxon>Agaricomycetes</taxon>
        <taxon>Agaricomycetidae</taxon>
        <taxon>Boletales</taxon>
        <taxon>Coniophorineae</taxon>
        <taxon>Serpulaceae</taxon>
        <taxon>Serpula</taxon>
    </lineage>
</organism>
<accession>F8Q200</accession>
<name>F8Q200_SERL3</name>
<dbReference type="STRING" id="936435.F8Q200"/>
<keyword evidence="3" id="KW-1185">Reference proteome</keyword>
<evidence type="ECO:0000256" key="1">
    <source>
        <dbReference type="SAM" id="MobiDB-lite"/>
    </source>
</evidence>
<gene>
    <name evidence="2" type="ORF">SERLA73DRAFT_74922</name>
</gene>
<dbReference type="InParanoid" id="F8Q200"/>
<evidence type="ECO:0000313" key="2">
    <source>
        <dbReference type="EMBL" id="EGN97211.1"/>
    </source>
</evidence>
<dbReference type="EMBL" id="GL945482">
    <property type="protein sequence ID" value="EGN97211.1"/>
    <property type="molecule type" value="Genomic_DNA"/>
</dbReference>